<keyword evidence="8" id="KW-0472">Membrane</keyword>
<keyword evidence="5" id="KW-0547">Nucleotide-binding</keyword>
<dbReference type="GO" id="GO:0015424">
    <property type="term" value="F:ABC-type amino acid transporter activity"/>
    <property type="evidence" value="ECO:0007669"/>
    <property type="project" value="InterPro"/>
</dbReference>
<evidence type="ECO:0000313" key="11">
    <source>
        <dbReference type="Proteomes" id="UP000231134"/>
    </source>
</evidence>
<keyword evidence="7" id="KW-0029">Amino-acid transport</keyword>
<dbReference type="RefSeq" id="WP_100426481.1">
    <property type="nucleotide sequence ID" value="NZ_JAQXKX010000061.1"/>
</dbReference>
<evidence type="ECO:0000256" key="8">
    <source>
        <dbReference type="ARBA" id="ARBA00023136"/>
    </source>
</evidence>
<evidence type="ECO:0000256" key="4">
    <source>
        <dbReference type="ARBA" id="ARBA00022475"/>
    </source>
</evidence>
<dbReference type="InterPro" id="IPR030679">
    <property type="entry name" value="ABC_ATPase_HisP-typ"/>
</dbReference>
<evidence type="ECO:0000313" key="10">
    <source>
        <dbReference type="EMBL" id="PJJ42633.1"/>
    </source>
</evidence>
<dbReference type="AlphaFoldDB" id="A0A2M9AAJ2"/>
<dbReference type="PROSITE" id="PS50893">
    <property type="entry name" value="ABC_TRANSPORTER_2"/>
    <property type="match status" value="1"/>
</dbReference>
<evidence type="ECO:0000256" key="7">
    <source>
        <dbReference type="ARBA" id="ARBA00022970"/>
    </source>
</evidence>
<keyword evidence="3" id="KW-0813">Transport</keyword>
<keyword evidence="4" id="KW-1003">Cell membrane</keyword>
<evidence type="ECO:0000259" key="9">
    <source>
        <dbReference type="PROSITE" id="PS50893"/>
    </source>
</evidence>
<dbReference type="PANTHER" id="PTHR43166">
    <property type="entry name" value="AMINO ACID IMPORT ATP-BINDING PROTEIN"/>
    <property type="match status" value="1"/>
</dbReference>
<dbReference type="FunFam" id="3.40.50.300:FF:000020">
    <property type="entry name" value="Amino acid ABC transporter ATP-binding component"/>
    <property type="match status" value="1"/>
</dbReference>
<dbReference type="InterPro" id="IPR050086">
    <property type="entry name" value="MetN_ABC_transporter-like"/>
</dbReference>
<dbReference type="EMBL" id="PGEX01000001">
    <property type="protein sequence ID" value="PJJ42633.1"/>
    <property type="molecule type" value="Genomic_DNA"/>
</dbReference>
<dbReference type="InterPro" id="IPR027417">
    <property type="entry name" value="P-loop_NTPase"/>
</dbReference>
<dbReference type="SMART" id="SM00382">
    <property type="entry name" value="AAA"/>
    <property type="match status" value="1"/>
</dbReference>
<evidence type="ECO:0000256" key="1">
    <source>
        <dbReference type="ARBA" id="ARBA00004202"/>
    </source>
</evidence>
<dbReference type="OrthoDB" id="9804199at2"/>
<evidence type="ECO:0000256" key="2">
    <source>
        <dbReference type="ARBA" id="ARBA00005417"/>
    </source>
</evidence>
<organism evidence="10 11">
    <name type="scientific">Hallerella succinigenes</name>
    <dbReference type="NCBI Taxonomy" id="1896222"/>
    <lineage>
        <taxon>Bacteria</taxon>
        <taxon>Pseudomonadati</taxon>
        <taxon>Fibrobacterota</taxon>
        <taxon>Fibrobacteria</taxon>
        <taxon>Fibrobacterales</taxon>
        <taxon>Fibrobacteraceae</taxon>
        <taxon>Hallerella</taxon>
    </lineage>
</organism>
<evidence type="ECO:0000256" key="3">
    <source>
        <dbReference type="ARBA" id="ARBA00022448"/>
    </source>
</evidence>
<dbReference type="InterPro" id="IPR017871">
    <property type="entry name" value="ABC_transporter-like_CS"/>
</dbReference>
<keyword evidence="6 10" id="KW-0067">ATP-binding</keyword>
<name>A0A2M9AAJ2_9BACT</name>
<dbReference type="GO" id="GO:0005886">
    <property type="term" value="C:plasma membrane"/>
    <property type="evidence" value="ECO:0007669"/>
    <property type="project" value="UniProtKB-SubCell"/>
</dbReference>
<dbReference type="InterPro" id="IPR003439">
    <property type="entry name" value="ABC_transporter-like_ATP-bd"/>
</dbReference>
<comment type="caution">
    <text evidence="10">The sequence shown here is derived from an EMBL/GenBank/DDBJ whole genome shotgun (WGS) entry which is preliminary data.</text>
</comment>
<dbReference type="Proteomes" id="UP000231134">
    <property type="component" value="Unassembled WGS sequence"/>
</dbReference>
<gene>
    <name evidence="10" type="ORF">BGX16_2671</name>
</gene>
<proteinExistence type="inferred from homology"/>
<dbReference type="PIRSF" id="PIRSF039085">
    <property type="entry name" value="ABC_ATPase_HisP"/>
    <property type="match status" value="1"/>
</dbReference>
<dbReference type="PROSITE" id="PS00211">
    <property type="entry name" value="ABC_TRANSPORTER_1"/>
    <property type="match status" value="1"/>
</dbReference>
<dbReference type="GO" id="GO:0005524">
    <property type="term" value="F:ATP binding"/>
    <property type="evidence" value="ECO:0007669"/>
    <property type="project" value="UniProtKB-KW"/>
</dbReference>
<protein>
    <submittedName>
        <fullName evidence="10">Polar amino acid transport system ATP-binding protein</fullName>
    </submittedName>
</protein>
<evidence type="ECO:0000256" key="5">
    <source>
        <dbReference type="ARBA" id="ARBA00022741"/>
    </source>
</evidence>
<accession>A0A2M9AAJ2</accession>
<comment type="similarity">
    <text evidence="2">Belongs to the ABC transporter superfamily.</text>
</comment>
<reference evidence="10 11" key="1">
    <citation type="submission" date="2017-11" db="EMBL/GenBank/DDBJ databases">
        <title>Animal gut microbial communities from fecal samples from Wisconsin, USA.</title>
        <authorList>
            <person name="Neumann A."/>
        </authorList>
    </citation>
    <scope>NUCLEOTIDE SEQUENCE [LARGE SCALE GENOMIC DNA]</scope>
    <source>
        <strain evidence="10 11">UWS3</strain>
    </source>
</reference>
<evidence type="ECO:0000256" key="6">
    <source>
        <dbReference type="ARBA" id="ARBA00022840"/>
    </source>
</evidence>
<dbReference type="SUPFAM" id="SSF52540">
    <property type="entry name" value="P-loop containing nucleoside triphosphate hydrolases"/>
    <property type="match status" value="1"/>
</dbReference>
<dbReference type="CDD" id="cd03262">
    <property type="entry name" value="ABC_HisP_GlnQ"/>
    <property type="match status" value="1"/>
</dbReference>
<dbReference type="InterPro" id="IPR003593">
    <property type="entry name" value="AAA+_ATPase"/>
</dbReference>
<keyword evidence="11" id="KW-1185">Reference proteome</keyword>
<sequence>MNANSEILIQVKNLCKAYGEKQILKNVSLDVHKGDVIAIIGPSGCGKSTFLRQLNLLENPTSGDILLDGESILQKKTSKPDIRKRVGMVFQQFNLFKNMTALKNIQFAPAKLGLLSKAEAETKARELLARVGLSDRADHYPAQLSGGQQQRIAIARALAMNPEVLLFDEPTSALDPEMVGEVLKIMKELALSGMTMLVVTHEMNFAKEVANRVLFFSDGIIKEDGSPEEIFDHPKDARLQEFLSALKK</sequence>
<dbReference type="Pfam" id="PF00005">
    <property type="entry name" value="ABC_tran"/>
    <property type="match status" value="1"/>
</dbReference>
<comment type="subcellular location">
    <subcellularLocation>
        <location evidence="1">Cell membrane</location>
        <topology evidence="1">Peripheral membrane protein</topology>
    </subcellularLocation>
</comment>
<dbReference type="GO" id="GO:0016887">
    <property type="term" value="F:ATP hydrolysis activity"/>
    <property type="evidence" value="ECO:0007669"/>
    <property type="project" value="InterPro"/>
</dbReference>
<dbReference type="Gene3D" id="3.40.50.300">
    <property type="entry name" value="P-loop containing nucleotide triphosphate hydrolases"/>
    <property type="match status" value="1"/>
</dbReference>
<feature type="domain" description="ABC transporter" evidence="9">
    <location>
        <begin position="9"/>
        <end position="243"/>
    </location>
</feature>
<dbReference type="PANTHER" id="PTHR43166:SF9">
    <property type="entry name" value="GLUTAMATE_ASPARTATE IMPORT ATP-BINDING PROTEIN GLTL"/>
    <property type="match status" value="1"/>
</dbReference>